<keyword evidence="1" id="KW-0812">Transmembrane</keyword>
<dbReference type="KEGG" id="maes:Ga0123461_0998"/>
<feature type="transmembrane region" description="Helical" evidence="1">
    <location>
        <begin position="73"/>
        <end position="97"/>
    </location>
</feature>
<dbReference type="RefSeq" id="WP_157819232.1">
    <property type="nucleotide sequence ID" value="NZ_CP018799.1"/>
</dbReference>
<name>A0A2K8KWZ9_MARES</name>
<reference evidence="2 3" key="1">
    <citation type="submission" date="2016-12" db="EMBL/GenBank/DDBJ databases">
        <title>Isolation and genomic insights into novel planktonic Zetaproteobacteria from stratified waters of the Chesapeake Bay.</title>
        <authorList>
            <person name="McAllister S.M."/>
            <person name="Kato S."/>
            <person name="Chan C.S."/>
            <person name="Chiu B.K."/>
            <person name="Field E.K."/>
        </authorList>
    </citation>
    <scope>NUCLEOTIDE SEQUENCE [LARGE SCALE GENOMIC DNA]</scope>
    <source>
        <strain evidence="2 3">CP-5</strain>
    </source>
</reference>
<organism evidence="2 3">
    <name type="scientific">Mariprofundus aestuarium</name>
    <dbReference type="NCBI Taxonomy" id="1921086"/>
    <lineage>
        <taxon>Bacteria</taxon>
        <taxon>Pseudomonadati</taxon>
        <taxon>Pseudomonadota</taxon>
        <taxon>Candidatius Mariprofundia</taxon>
        <taxon>Mariprofundales</taxon>
        <taxon>Mariprofundaceae</taxon>
        <taxon>Mariprofundus</taxon>
    </lineage>
</organism>
<gene>
    <name evidence="2" type="ORF">Ga0123461_0998</name>
</gene>
<dbReference type="Proteomes" id="UP000231701">
    <property type="component" value="Chromosome"/>
</dbReference>
<feature type="transmembrane region" description="Helical" evidence="1">
    <location>
        <begin position="117"/>
        <end position="137"/>
    </location>
</feature>
<keyword evidence="1" id="KW-0472">Membrane</keyword>
<keyword evidence="3" id="KW-1185">Reference proteome</keyword>
<dbReference type="EMBL" id="CP018799">
    <property type="protein sequence ID" value="ATX79418.1"/>
    <property type="molecule type" value="Genomic_DNA"/>
</dbReference>
<accession>A0A2K8KWZ9</accession>
<dbReference type="OrthoDB" id="5522855at2"/>
<evidence type="ECO:0000256" key="1">
    <source>
        <dbReference type="SAM" id="Phobius"/>
    </source>
</evidence>
<dbReference type="AlphaFoldDB" id="A0A2K8KWZ9"/>
<protein>
    <submittedName>
        <fullName evidence="2">Uncharacterized protein</fullName>
    </submittedName>
</protein>
<evidence type="ECO:0000313" key="2">
    <source>
        <dbReference type="EMBL" id="ATX79418.1"/>
    </source>
</evidence>
<proteinExistence type="predicted"/>
<keyword evidence="1" id="KW-1133">Transmembrane helix</keyword>
<feature type="transmembrane region" description="Helical" evidence="1">
    <location>
        <begin position="149"/>
        <end position="169"/>
    </location>
</feature>
<feature type="transmembrane region" description="Helical" evidence="1">
    <location>
        <begin position="5"/>
        <end position="27"/>
    </location>
</feature>
<feature type="transmembrane region" description="Helical" evidence="1">
    <location>
        <begin position="181"/>
        <end position="203"/>
    </location>
</feature>
<feature type="transmembrane region" description="Helical" evidence="1">
    <location>
        <begin position="39"/>
        <end position="61"/>
    </location>
</feature>
<evidence type="ECO:0000313" key="3">
    <source>
        <dbReference type="Proteomes" id="UP000231701"/>
    </source>
</evidence>
<sequence length="212" mass="22631">MNRFLLVRAIAMLVCLAGIIVMLGWLYDIPLLKSILPHWVSMKFTTALSFLLSGLVLLGIVKATETHSIQSGIFMPAVTMGILLLMGSLLASSLTGIHTGIEGWFIEDVSHAVKTVIPGMPSIGTMGAFIIISLSGVVTLMNPMKATHLLVTGCIESGFSFTALLGYLVDKPALYYHIEGISSAMAVHTAILFAMLGVGLLLLGSTRKSRAR</sequence>